<dbReference type="InterPro" id="IPR004589">
    <property type="entry name" value="DNA_helicase_ATP-dep_RecQ"/>
</dbReference>
<dbReference type="CDD" id="cd17920">
    <property type="entry name" value="DEXHc_RecQ"/>
    <property type="match status" value="1"/>
</dbReference>
<evidence type="ECO:0000313" key="9">
    <source>
        <dbReference type="Proteomes" id="UP000028091"/>
    </source>
</evidence>
<sequence>MDKLHQTLMRYFGYDSFKAGQEDIIQSVLNQKDTVAMLPTGGGKSLCYQIPGYMTEGLVLIISPLLSLMEDQVERMKMRGEKRVAALNSTLSFQERRHIIRHLPSYKFLFVAPEALMSEMLLEQLKSMHIGLFVVDEAHCISEWGHDFRPEYSKLGEWREALGHPPALALTATATKQTLKDTVQTLRLQHPAFHIHSVNRSNIALVKEVHETKEAKEKRALELVETLQGPGLIYCPTRQMTEDISLFIKQKTHQRVEFYHGGMDAGDRMLIQQQFISGQIDLICCTSAFGMGIDKADIRFVIHMSPPQSIEAFMQEIGRAGRDGENSVSVLLYTEEDADIQSHLIQSEGFDDPEIDFFLAQLTQMPTNDEKKLRDRLMEAGLQETRARMLTHYYIMYQSEQPRVLIKNLKEKLQDRQTEKLRKVWQFKERITDEACFRQSLLSYFYEQLDQSEDSSSANCCSSCGLDLSDYEKKDQQLELNEMKHWKIVLERMFHLTKEAQH</sequence>
<dbReference type="GO" id="GO:0030894">
    <property type="term" value="C:replisome"/>
    <property type="evidence" value="ECO:0007669"/>
    <property type="project" value="TreeGrafter"/>
</dbReference>
<protein>
    <submittedName>
        <fullName evidence="8">ATP-dependent DNA helicase</fullName>
    </submittedName>
</protein>
<evidence type="ECO:0000313" key="8">
    <source>
        <dbReference type="EMBL" id="KEP27290.1"/>
    </source>
</evidence>
<dbReference type="Proteomes" id="UP000028091">
    <property type="component" value="Unassembled WGS sequence"/>
</dbReference>
<dbReference type="AlphaFoldDB" id="A0A081LDG4"/>
<feature type="domain" description="Helicase C-terminal" evidence="7">
    <location>
        <begin position="216"/>
        <end position="363"/>
    </location>
</feature>
<evidence type="ECO:0000256" key="1">
    <source>
        <dbReference type="ARBA" id="ARBA00022741"/>
    </source>
</evidence>
<dbReference type="EMBL" id="JOTP01000004">
    <property type="protein sequence ID" value="KEP27290.1"/>
    <property type="molecule type" value="Genomic_DNA"/>
</dbReference>
<dbReference type="InterPro" id="IPR011545">
    <property type="entry name" value="DEAD/DEAH_box_helicase_dom"/>
</dbReference>
<dbReference type="PANTHER" id="PTHR13710:SF84">
    <property type="entry name" value="ATP-DEPENDENT DNA HELICASE RECS-RELATED"/>
    <property type="match status" value="1"/>
</dbReference>
<dbReference type="InterPro" id="IPR001650">
    <property type="entry name" value="Helicase_C-like"/>
</dbReference>
<dbReference type="GO" id="GO:0009378">
    <property type="term" value="F:four-way junction helicase activity"/>
    <property type="evidence" value="ECO:0007669"/>
    <property type="project" value="TreeGrafter"/>
</dbReference>
<dbReference type="GO" id="GO:0016787">
    <property type="term" value="F:hydrolase activity"/>
    <property type="evidence" value="ECO:0007669"/>
    <property type="project" value="UniProtKB-KW"/>
</dbReference>
<name>A0A081LDG4_9BACI</name>
<dbReference type="OrthoDB" id="9763310at2"/>
<dbReference type="GO" id="GO:0043138">
    <property type="term" value="F:3'-5' DNA helicase activity"/>
    <property type="evidence" value="ECO:0007669"/>
    <property type="project" value="TreeGrafter"/>
</dbReference>
<dbReference type="GO" id="GO:0003677">
    <property type="term" value="F:DNA binding"/>
    <property type="evidence" value="ECO:0007669"/>
    <property type="project" value="UniProtKB-KW"/>
</dbReference>
<dbReference type="GO" id="GO:0043590">
    <property type="term" value="C:bacterial nucleoid"/>
    <property type="evidence" value="ECO:0007669"/>
    <property type="project" value="TreeGrafter"/>
</dbReference>
<feature type="domain" description="Helicase ATP-binding" evidence="6">
    <location>
        <begin position="25"/>
        <end position="192"/>
    </location>
</feature>
<dbReference type="InterPro" id="IPR027417">
    <property type="entry name" value="P-loop_NTPase"/>
</dbReference>
<dbReference type="NCBIfam" id="TIGR00614">
    <property type="entry name" value="recQ_fam"/>
    <property type="match status" value="1"/>
</dbReference>
<dbReference type="PROSITE" id="PS51192">
    <property type="entry name" value="HELICASE_ATP_BIND_1"/>
    <property type="match status" value="1"/>
</dbReference>
<dbReference type="PROSITE" id="PS00690">
    <property type="entry name" value="DEAH_ATP_HELICASE"/>
    <property type="match status" value="1"/>
</dbReference>
<keyword evidence="9" id="KW-1185">Reference proteome</keyword>
<dbReference type="Pfam" id="PF00270">
    <property type="entry name" value="DEAD"/>
    <property type="match status" value="1"/>
</dbReference>
<gene>
    <name evidence="8" type="ORF">BA70_13230</name>
</gene>
<dbReference type="SMART" id="SM00487">
    <property type="entry name" value="DEXDc"/>
    <property type="match status" value="1"/>
</dbReference>
<reference evidence="8 9" key="1">
    <citation type="submission" date="2012-09" db="EMBL/GenBank/DDBJ databases">
        <title>Genome Sequence of Bacillus sp. DW5-4.</title>
        <authorList>
            <person name="Lai Q."/>
            <person name="Liu Y."/>
            <person name="Shao Z."/>
        </authorList>
    </citation>
    <scope>NUCLEOTIDE SEQUENCE [LARGE SCALE GENOMIC DNA]</scope>
    <source>
        <strain evidence="8 9">DW5-4</strain>
    </source>
</reference>
<dbReference type="SMART" id="SM00490">
    <property type="entry name" value="HELICc"/>
    <property type="match status" value="1"/>
</dbReference>
<dbReference type="InterPro" id="IPR002464">
    <property type="entry name" value="DNA/RNA_helicase_DEAH_CS"/>
</dbReference>
<dbReference type="GO" id="GO:0005737">
    <property type="term" value="C:cytoplasm"/>
    <property type="evidence" value="ECO:0007669"/>
    <property type="project" value="TreeGrafter"/>
</dbReference>
<dbReference type="RefSeq" id="WP_034318838.1">
    <property type="nucleotide sequence ID" value="NZ_JOTP01000004.1"/>
</dbReference>
<keyword evidence="1" id="KW-0547">Nucleotide-binding</keyword>
<evidence type="ECO:0000256" key="5">
    <source>
        <dbReference type="ARBA" id="ARBA00023125"/>
    </source>
</evidence>
<dbReference type="Gene3D" id="3.40.50.300">
    <property type="entry name" value="P-loop containing nucleotide triphosphate hydrolases"/>
    <property type="match status" value="2"/>
</dbReference>
<proteinExistence type="predicted"/>
<keyword evidence="3 8" id="KW-0347">Helicase</keyword>
<dbReference type="InterPro" id="IPR014001">
    <property type="entry name" value="Helicase_ATP-bd"/>
</dbReference>
<dbReference type="PROSITE" id="PS51194">
    <property type="entry name" value="HELICASE_CTER"/>
    <property type="match status" value="1"/>
</dbReference>
<dbReference type="SUPFAM" id="SSF52540">
    <property type="entry name" value="P-loop containing nucleoside triphosphate hydrolases"/>
    <property type="match status" value="1"/>
</dbReference>
<dbReference type="PANTHER" id="PTHR13710">
    <property type="entry name" value="DNA HELICASE RECQ FAMILY MEMBER"/>
    <property type="match status" value="1"/>
</dbReference>
<accession>A0A081LDG4</accession>
<dbReference type="GO" id="GO:0006310">
    <property type="term" value="P:DNA recombination"/>
    <property type="evidence" value="ECO:0007669"/>
    <property type="project" value="InterPro"/>
</dbReference>
<dbReference type="eggNOG" id="COG0514">
    <property type="taxonomic scope" value="Bacteria"/>
</dbReference>
<evidence type="ECO:0000259" key="7">
    <source>
        <dbReference type="PROSITE" id="PS51194"/>
    </source>
</evidence>
<evidence type="ECO:0000256" key="4">
    <source>
        <dbReference type="ARBA" id="ARBA00022840"/>
    </source>
</evidence>
<keyword evidence="5" id="KW-0238">DNA-binding</keyword>
<dbReference type="Pfam" id="PF00271">
    <property type="entry name" value="Helicase_C"/>
    <property type="match status" value="1"/>
</dbReference>
<evidence type="ECO:0000259" key="6">
    <source>
        <dbReference type="PROSITE" id="PS51192"/>
    </source>
</evidence>
<keyword evidence="4" id="KW-0067">ATP-binding</keyword>
<evidence type="ECO:0000256" key="2">
    <source>
        <dbReference type="ARBA" id="ARBA00022801"/>
    </source>
</evidence>
<organism evidence="8 9">
    <name type="scientific">Bacillus zhangzhouensis</name>
    <dbReference type="NCBI Taxonomy" id="1178540"/>
    <lineage>
        <taxon>Bacteria</taxon>
        <taxon>Bacillati</taxon>
        <taxon>Bacillota</taxon>
        <taxon>Bacilli</taxon>
        <taxon>Bacillales</taxon>
        <taxon>Bacillaceae</taxon>
        <taxon>Bacillus</taxon>
    </lineage>
</organism>
<comment type="caution">
    <text evidence="8">The sequence shown here is derived from an EMBL/GenBank/DDBJ whole genome shotgun (WGS) entry which is preliminary data.</text>
</comment>
<dbReference type="FunFam" id="3.40.50.300:FF:001363">
    <property type="entry name" value="ATP-dependent DNA helicase RecQ"/>
    <property type="match status" value="1"/>
</dbReference>
<keyword evidence="2" id="KW-0378">Hydrolase</keyword>
<dbReference type="GO" id="GO:0006281">
    <property type="term" value="P:DNA repair"/>
    <property type="evidence" value="ECO:0007669"/>
    <property type="project" value="TreeGrafter"/>
</dbReference>
<evidence type="ECO:0000256" key="3">
    <source>
        <dbReference type="ARBA" id="ARBA00022806"/>
    </source>
</evidence>
<dbReference type="GO" id="GO:0005524">
    <property type="term" value="F:ATP binding"/>
    <property type="evidence" value="ECO:0007669"/>
    <property type="project" value="UniProtKB-KW"/>
</dbReference>